<dbReference type="SMART" id="SM00449">
    <property type="entry name" value="SPRY"/>
    <property type="match status" value="1"/>
</dbReference>
<proteinExistence type="inferred from homology"/>
<dbReference type="PANTHER" id="PTHR10598">
    <property type="entry name" value="SET1/ASH2 HISTONE METHYLTRANSFERASE COMPLEX SUBUNIT ASH2"/>
    <property type="match status" value="1"/>
</dbReference>
<dbReference type="GeneID" id="80884251"/>
<evidence type="ECO:0000313" key="6">
    <source>
        <dbReference type="EMBL" id="KAJ8102683.1"/>
    </source>
</evidence>
<evidence type="ECO:0000256" key="4">
    <source>
        <dbReference type="SAM" id="MobiDB-lite"/>
    </source>
</evidence>
<comment type="subcellular location">
    <subcellularLocation>
        <location evidence="1">Nucleus</location>
    </subcellularLocation>
</comment>
<dbReference type="InterPro" id="IPR043136">
    <property type="entry name" value="B30.2/SPRY_sf"/>
</dbReference>
<keyword evidence="2" id="KW-0539">Nucleus</keyword>
<sequence length="574" mass="63557">MEPTDAKVASQLANAPEGDQDSEQTEEEDIVGLLQLRHAEDHKADAHAITTAEVDIPSVKPMENTMEETVDEQRESLKPSSLSSKSPSSSPAPVALKRNDHGPSESKPKKAKLVKKQSAKDQVRSASVPETLSQTPTPTTTAEKVKRSRGKPKKGLEEAYISPIRVRLQPYKDGDVNAIPRMPVFLPPSAASPVWNPWTKQEVDLYLTEDHPFNRRGFRYLPCEAASDLPLLMYRQIEVPPFGPRVNFADMSMQVIVDNSTSSVVSTEKGYRMVRANVGAREGKWFWECRILRGNGVPSDGNVRVGWTRREASLETPVGFDAYGYGIRDVTGQKMHISRGGDFMKDGFKTGDVIGLYISLPSISYQVSVASSNNSKKSSSKLLKSVTHGVVSNVVRDRIPIRYKGQLYFEQFECVPAKELQDLLNQSSSDDAVATELKLREKGLPNSSVRVYKNGKYVGTPFESLLPFLPPDSVPLSTLGARVVDDGMLGYYPSISVYNGGAAQFNFGPDFDYFPADLKHEASSSVDLHKRVRPMCERYDEQIAEDVVWDIIDEVEIALNPDDQDVNGEPTVES</sequence>
<dbReference type="SUPFAM" id="SSF49899">
    <property type="entry name" value="Concanavalin A-like lectins/glucanases"/>
    <property type="match status" value="1"/>
</dbReference>
<feature type="compositionally biased region" description="Basic and acidic residues" evidence="4">
    <location>
        <begin position="97"/>
        <end position="108"/>
    </location>
</feature>
<feature type="domain" description="B30.2/SPRY" evidence="5">
    <location>
        <begin position="224"/>
        <end position="408"/>
    </location>
</feature>
<gene>
    <name evidence="6" type="ORF">POJ06DRAFT_265547</name>
</gene>
<dbReference type="Proteomes" id="UP001217417">
    <property type="component" value="Unassembled WGS sequence"/>
</dbReference>
<comment type="similarity">
    <text evidence="3">Belongs to the cclA family.</text>
</comment>
<feature type="region of interest" description="Disordered" evidence="4">
    <location>
        <begin position="1"/>
        <end position="28"/>
    </location>
</feature>
<comment type="caution">
    <text evidence="6">The sequence shown here is derived from an EMBL/GenBank/DDBJ whole genome shotgun (WGS) entry which is preliminary data.</text>
</comment>
<evidence type="ECO:0000259" key="5">
    <source>
        <dbReference type="PROSITE" id="PS50188"/>
    </source>
</evidence>
<dbReference type="Pfam" id="PF00622">
    <property type="entry name" value="SPRY"/>
    <property type="match status" value="1"/>
</dbReference>
<dbReference type="AlphaFoldDB" id="A0AAD7VUP7"/>
<evidence type="ECO:0000256" key="3">
    <source>
        <dbReference type="ARBA" id="ARBA00038149"/>
    </source>
</evidence>
<feature type="compositionally biased region" description="Polar residues" evidence="4">
    <location>
        <begin position="124"/>
        <end position="134"/>
    </location>
</feature>
<evidence type="ECO:0000313" key="7">
    <source>
        <dbReference type="Proteomes" id="UP001217417"/>
    </source>
</evidence>
<dbReference type="InterPro" id="IPR037353">
    <property type="entry name" value="ASH2"/>
</dbReference>
<dbReference type="Gene3D" id="2.60.120.920">
    <property type="match status" value="1"/>
</dbReference>
<dbReference type="PANTHER" id="PTHR10598:SF0">
    <property type="entry name" value="SET1_ASH2 HISTONE METHYLTRANSFERASE COMPLEX SUBUNIT ASH2"/>
    <property type="match status" value="1"/>
</dbReference>
<dbReference type="GO" id="GO:0048188">
    <property type="term" value="C:Set1C/COMPASS complex"/>
    <property type="evidence" value="ECO:0007669"/>
    <property type="project" value="InterPro"/>
</dbReference>
<dbReference type="GO" id="GO:0000976">
    <property type="term" value="F:transcription cis-regulatory region binding"/>
    <property type="evidence" value="ECO:0007669"/>
    <property type="project" value="TreeGrafter"/>
</dbReference>
<feature type="compositionally biased region" description="Low complexity" evidence="4">
    <location>
        <begin position="78"/>
        <end position="91"/>
    </location>
</feature>
<evidence type="ECO:0000256" key="2">
    <source>
        <dbReference type="ARBA" id="ARBA00023242"/>
    </source>
</evidence>
<dbReference type="InterPro" id="IPR003877">
    <property type="entry name" value="SPRY_dom"/>
</dbReference>
<name>A0AAD7VUP7_9ASCO</name>
<dbReference type="InterPro" id="IPR013320">
    <property type="entry name" value="ConA-like_dom_sf"/>
</dbReference>
<evidence type="ECO:0000256" key="1">
    <source>
        <dbReference type="ARBA" id="ARBA00004123"/>
    </source>
</evidence>
<protein>
    <recommendedName>
        <fullName evidence="5">B30.2/SPRY domain-containing protein</fullName>
    </recommendedName>
</protein>
<reference evidence="6" key="1">
    <citation type="submission" date="2023-03" db="EMBL/GenBank/DDBJ databases">
        <title>Near-Complete genome sequence of Lipomyces tetrasporous NRRL Y-64009, an oleaginous yeast capable of growing on lignocellulosic hydrolysates.</title>
        <authorList>
            <consortium name="Lawrence Berkeley National Laboratory"/>
            <person name="Jagtap S.S."/>
            <person name="Liu J.-J."/>
            <person name="Walukiewicz H.E."/>
            <person name="Pangilinan J."/>
            <person name="Lipzen A."/>
            <person name="Ahrendt S."/>
            <person name="Koriabine M."/>
            <person name="Cobaugh K."/>
            <person name="Salamov A."/>
            <person name="Yoshinaga Y."/>
            <person name="Ng V."/>
            <person name="Daum C."/>
            <person name="Grigoriev I.V."/>
            <person name="Slininger P.J."/>
            <person name="Dien B.S."/>
            <person name="Jin Y.-S."/>
            <person name="Rao C.V."/>
        </authorList>
    </citation>
    <scope>NUCLEOTIDE SEQUENCE</scope>
    <source>
        <strain evidence="6">NRRL Y-64009</strain>
    </source>
</reference>
<dbReference type="EMBL" id="JARPMG010000002">
    <property type="protein sequence ID" value="KAJ8102683.1"/>
    <property type="molecule type" value="Genomic_DNA"/>
</dbReference>
<dbReference type="CDD" id="cd12872">
    <property type="entry name" value="SPRY_Ash2"/>
    <property type="match status" value="1"/>
</dbReference>
<feature type="compositionally biased region" description="Acidic residues" evidence="4">
    <location>
        <begin position="18"/>
        <end position="28"/>
    </location>
</feature>
<keyword evidence="7" id="KW-1185">Reference proteome</keyword>
<dbReference type="InterPro" id="IPR001870">
    <property type="entry name" value="B30.2/SPRY"/>
</dbReference>
<dbReference type="PROSITE" id="PS50188">
    <property type="entry name" value="B302_SPRY"/>
    <property type="match status" value="1"/>
</dbReference>
<feature type="region of interest" description="Disordered" evidence="4">
    <location>
        <begin position="41"/>
        <end position="154"/>
    </location>
</feature>
<dbReference type="RefSeq" id="XP_056046133.1">
    <property type="nucleotide sequence ID" value="XM_056189085.1"/>
</dbReference>
<accession>A0AAD7VUP7</accession>
<organism evidence="6 7">
    <name type="scientific">Lipomyces tetrasporus</name>
    <dbReference type="NCBI Taxonomy" id="54092"/>
    <lineage>
        <taxon>Eukaryota</taxon>
        <taxon>Fungi</taxon>
        <taxon>Dikarya</taxon>
        <taxon>Ascomycota</taxon>
        <taxon>Saccharomycotina</taxon>
        <taxon>Lipomycetes</taxon>
        <taxon>Lipomycetales</taxon>
        <taxon>Lipomycetaceae</taxon>
        <taxon>Lipomyces</taxon>
    </lineage>
</organism>